<dbReference type="OrthoDB" id="3266602at2759"/>
<evidence type="ECO:0000313" key="2">
    <source>
        <dbReference type="EMBL" id="KZT12509.1"/>
    </source>
</evidence>
<dbReference type="AlphaFoldDB" id="A0A165I2M7"/>
<evidence type="ECO:0000313" key="3">
    <source>
        <dbReference type="Proteomes" id="UP000076871"/>
    </source>
</evidence>
<feature type="region of interest" description="Disordered" evidence="1">
    <location>
        <begin position="1"/>
        <end position="27"/>
    </location>
</feature>
<proteinExistence type="predicted"/>
<gene>
    <name evidence="2" type="ORF">LAESUDRAFT_753584</name>
</gene>
<reference evidence="2 3" key="1">
    <citation type="journal article" date="2016" name="Mol. Biol. Evol.">
        <title>Comparative Genomics of Early-Diverging Mushroom-Forming Fungi Provides Insights into the Origins of Lignocellulose Decay Capabilities.</title>
        <authorList>
            <person name="Nagy L.G."/>
            <person name="Riley R."/>
            <person name="Tritt A."/>
            <person name="Adam C."/>
            <person name="Daum C."/>
            <person name="Floudas D."/>
            <person name="Sun H."/>
            <person name="Yadav J.S."/>
            <person name="Pangilinan J."/>
            <person name="Larsson K.H."/>
            <person name="Matsuura K."/>
            <person name="Barry K."/>
            <person name="Labutti K."/>
            <person name="Kuo R."/>
            <person name="Ohm R.A."/>
            <person name="Bhattacharya S.S."/>
            <person name="Shirouzu T."/>
            <person name="Yoshinaga Y."/>
            <person name="Martin F.M."/>
            <person name="Grigoriev I.V."/>
            <person name="Hibbett D.S."/>
        </authorList>
    </citation>
    <scope>NUCLEOTIDE SEQUENCE [LARGE SCALE GENOMIC DNA]</scope>
    <source>
        <strain evidence="2 3">93-53</strain>
    </source>
</reference>
<organism evidence="2 3">
    <name type="scientific">Laetiporus sulphureus 93-53</name>
    <dbReference type="NCBI Taxonomy" id="1314785"/>
    <lineage>
        <taxon>Eukaryota</taxon>
        <taxon>Fungi</taxon>
        <taxon>Dikarya</taxon>
        <taxon>Basidiomycota</taxon>
        <taxon>Agaricomycotina</taxon>
        <taxon>Agaricomycetes</taxon>
        <taxon>Polyporales</taxon>
        <taxon>Laetiporus</taxon>
    </lineage>
</organism>
<accession>A0A165I2M7</accession>
<keyword evidence="3" id="KW-1185">Reference proteome</keyword>
<evidence type="ECO:0000256" key="1">
    <source>
        <dbReference type="SAM" id="MobiDB-lite"/>
    </source>
</evidence>
<name>A0A165I2M7_9APHY</name>
<dbReference type="RefSeq" id="XP_040770019.1">
    <property type="nucleotide sequence ID" value="XM_040911784.1"/>
</dbReference>
<dbReference type="GeneID" id="63828812"/>
<dbReference type="InParanoid" id="A0A165I2M7"/>
<sequence>MADKRSSSRSAKKRRRDDSPLDDLKYPEDHNSRVTIKVHRKAPEPTAIIDTTPAAFQHISRLLECLHERFFGFLSAQAQYLRFKFSQGLKNDGFGPVLFNFDGEYSIVADPAGGPVDSTVKNVMSQIETTIGVKFREASVYTCPDHSIVTRFGCLHEIQVEVPHILTSPTMEPSVPNATGGLLVRRMAGEMEVHIAWDRRHKYFPGQKIALHFKLLG</sequence>
<feature type="compositionally biased region" description="Basic and acidic residues" evidence="1">
    <location>
        <begin position="16"/>
        <end position="27"/>
    </location>
</feature>
<dbReference type="EMBL" id="KV427605">
    <property type="protein sequence ID" value="KZT12509.1"/>
    <property type="molecule type" value="Genomic_DNA"/>
</dbReference>
<dbReference type="Proteomes" id="UP000076871">
    <property type="component" value="Unassembled WGS sequence"/>
</dbReference>
<protein>
    <submittedName>
        <fullName evidence="2">Uncharacterized protein</fullName>
    </submittedName>
</protein>